<feature type="chain" id="PRO_5033058966" evidence="7">
    <location>
        <begin position="24"/>
        <end position="226"/>
    </location>
</feature>
<evidence type="ECO:0000256" key="2">
    <source>
        <dbReference type="ARBA" id="ARBA00022692"/>
    </source>
</evidence>
<accession>A0A834XLR7</accession>
<evidence type="ECO:0000256" key="5">
    <source>
        <dbReference type="ARBA" id="ARBA00023136"/>
    </source>
</evidence>
<keyword evidence="9" id="KW-1185">Reference proteome</keyword>
<dbReference type="PANTHER" id="PTHR15071">
    <property type="entry name" value="MANNOSE-6-PHOSPHATE RECEPTOR FAMILY MEMBER"/>
    <property type="match status" value="1"/>
</dbReference>
<keyword evidence="5 6" id="KW-0472">Membrane</keyword>
<dbReference type="AlphaFoldDB" id="A0A834XLR7"/>
<keyword evidence="4 6" id="KW-1133">Transmembrane helix</keyword>
<sequence>MLMIRKLCTCIFLILELISLCYSECVKTSKCECVKDDGWGFDLSTLTVNGPVTSKDGNFVFNPCQDVDLNFIDTSEKGCNSTVLCWKNGNTSLSLGTYDKAHWELIQGRTNLRLTLINNFGKGTFVDLDCCQDSCETTLDASQFKTQKKIKITSPVNCQKNIQYKNELSTGSILLILLIVFMGLYLIIGVLALKYFQGAVGWELIPNHDFWTNLPGLVRVTRNIIF</sequence>
<feature type="transmembrane region" description="Helical" evidence="6">
    <location>
        <begin position="173"/>
        <end position="193"/>
    </location>
</feature>
<protein>
    <submittedName>
        <fullName evidence="8">Uncharacterized protein</fullName>
    </submittedName>
</protein>
<comment type="subcellular location">
    <subcellularLocation>
        <location evidence="1">Membrane</location>
        <topology evidence="1">Single-pass membrane protein</topology>
    </subcellularLocation>
</comment>
<dbReference type="Pfam" id="PF09451">
    <property type="entry name" value="ATG27"/>
    <property type="match status" value="1"/>
</dbReference>
<proteinExistence type="predicted"/>
<gene>
    <name evidence="8" type="ORF">HCN44_003770</name>
</gene>
<reference evidence="8 9" key="1">
    <citation type="submission" date="2020-08" db="EMBL/GenBank/DDBJ databases">
        <title>Aphidius gifuensis genome sequencing and assembly.</title>
        <authorList>
            <person name="Du Z."/>
        </authorList>
    </citation>
    <scope>NUCLEOTIDE SEQUENCE [LARGE SCALE GENOMIC DNA]</scope>
    <source>
        <strain evidence="8">YNYX2018</strain>
        <tissue evidence="8">Adults</tissue>
    </source>
</reference>
<evidence type="ECO:0000256" key="4">
    <source>
        <dbReference type="ARBA" id="ARBA00022989"/>
    </source>
</evidence>
<dbReference type="PANTHER" id="PTHR15071:SF0">
    <property type="entry name" value="MANNOSE 6-PHOSPHATE RECEPTOR-LIKE PROTEIN 1"/>
    <property type="match status" value="1"/>
</dbReference>
<evidence type="ECO:0000313" key="9">
    <source>
        <dbReference type="Proteomes" id="UP000639338"/>
    </source>
</evidence>
<dbReference type="InterPro" id="IPR018939">
    <property type="entry name" value="Autophagy-rel_prot_27"/>
</dbReference>
<keyword evidence="2 6" id="KW-0812">Transmembrane</keyword>
<comment type="caution">
    <text evidence="8">The sequence shown here is derived from an EMBL/GenBank/DDBJ whole genome shotgun (WGS) entry which is preliminary data.</text>
</comment>
<evidence type="ECO:0000256" key="7">
    <source>
        <dbReference type="SAM" id="SignalP"/>
    </source>
</evidence>
<evidence type="ECO:0000313" key="8">
    <source>
        <dbReference type="EMBL" id="KAF7987907.1"/>
    </source>
</evidence>
<dbReference type="EMBL" id="JACMRX010000006">
    <property type="protein sequence ID" value="KAF7987907.1"/>
    <property type="molecule type" value="Genomic_DNA"/>
</dbReference>
<name>A0A834XLR7_APHGI</name>
<evidence type="ECO:0000256" key="1">
    <source>
        <dbReference type="ARBA" id="ARBA00004167"/>
    </source>
</evidence>
<evidence type="ECO:0000256" key="3">
    <source>
        <dbReference type="ARBA" id="ARBA00022729"/>
    </source>
</evidence>
<evidence type="ECO:0000256" key="6">
    <source>
        <dbReference type="SAM" id="Phobius"/>
    </source>
</evidence>
<feature type="signal peptide" evidence="7">
    <location>
        <begin position="1"/>
        <end position="23"/>
    </location>
</feature>
<dbReference type="Proteomes" id="UP000639338">
    <property type="component" value="Unassembled WGS sequence"/>
</dbReference>
<dbReference type="OrthoDB" id="29460at2759"/>
<dbReference type="GO" id="GO:0000139">
    <property type="term" value="C:Golgi membrane"/>
    <property type="evidence" value="ECO:0007669"/>
    <property type="project" value="UniProtKB-SubCell"/>
</dbReference>
<keyword evidence="3 7" id="KW-0732">Signal</keyword>
<dbReference type="GO" id="GO:0005802">
    <property type="term" value="C:trans-Golgi network"/>
    <property type="evidence" value="ECO:0007669"/>
    <property type="project" value="TreeGrafter"/>
</dbReference>
<organism evidence="8 9">
    <name type="scientific">Aphidius gifuensis</name>
    <name type="common">Parasitoid wasp</name>
    <dbReference type="NCBI Taxonomy" id="684658"/>
    <lineage>
        <taxon>Eukaryota</taxon>
        <taxon>Metazoa</taxon>
        <taxon>Ecdysozoa</taxon>
        <taxon>Arthropoda</taxon>
        <taxon>Hexapoda</taxon>
        <taxon>Insecta</taxon>
        <taxon>Pterygota</taxon>
        <taxon>Neoptera</taxon>
        <taxon>Endopterygota</taxon>
        <taxon>Hymenoptera</taxon>
        <taxon>Apocrita</taxon>
        <taxon>Ichneumonoidea</taxon>
        <taxon>Braconidae</taxon>
        <taxon>Aphidiinae</taxon>
        <taxon>Aphidius</taxon>
    </lineage>
</organism>